<keyword evidence="2" id="KW-0732">Signal</keyword>
<feature type="chain" id="PRO_5013215385" description="ABC transporter substrate-binding protein" evidence="2">
    <location>
        <begin position="31"/>
        <end position="329"/>
    </location>
</feature>
<protein>
    <recommendedName>
        <fullName evidence="5">ABC transporter substrate-binding protein</fullName>
    </recommendedName>
</protein>
<dbReference type="PANTHER" id="PTHR42928:SF5">
    <property type="entry name" value="BLR1237 PROTEIN"/>
    <property type="match status" value="1"/>
</dbReference>
<comment type="caution">
    <text evidence="3">The sequence shown here is derived from an EMBL/GenBank/DDBJ whole genome shotgun (WGS) entry which is preliminary data.</text>
</comment>
<name>A0A261SZ93_9BORD</name>
<dbReference type="CDD" id="cd07012">
    <property type="entry name" value="PBP2_Bug_TTT"/>
    <property type="match status" value="1"/>
</dbReference>
<dbReference type="InterPro" id="IPR006311">
    <property type="entry name" value="TAT_signal"/>
</dbReference>
<dbReference type="OrthoDB" id="8678477at2"/>
<dbReference type="RefSeq" id="WP_094804518.1">
    <property type="nucleotide sequence ID" value="NZ_NEVP01000017.1"/>
</dbReference>
<dbReference type="SUPFAM" id="SSF53850">
    <property type="entry name" value="Periplasmic binding protein-like II"/>
    <property type="match status" value="1"/>
</dbReference>
<dbReference type="AlphaFoldDB" id="A0A261SZ93"/>
<dbReference type="Proteomes" id="UP000216913">
    <property type="component" value="Unassembled WGS sequence"/>
</dbReference>
<accession>A0A261SZ93</accession>
<dbReference type="PANTHER" id="PTHR42928">
    <property type="entry name" value="TRICARBOXYLATE-BINDING PROTEIN"/>
    <property type="match status" value="1"/>
</dbReference>
<dbReference type="Gene3D" id="3.40.190.10">
    <property type="entry name" value="Periplasmic binding protein-like II"/>
    <property type="match status" value="1"/>
</dbReference>
<evidence type="ECO:0000313" key="4">
    <source>
        <dbReference type="Proteomes" id="UP000216913"/>
    </source>
</evidence>
<dbReference type="Gene3D" id="3.40.190.150">
    <property type="entry name" value="Bordetella uptake gene, domain 1"/>
    <property type="match status" value="1"/>
</dbReference>
<proteinExistence type="inferred from homology"/>
<dbReference type="PIRSF" id="PIRSF017082">
    <property type="entry name" value="YflP"/>
    <property type="match status" value="1"/>
</dbReference>
<dbReference type="InterPro" id="IPR042100">
    <property type="entry name" value="Bug_dom1"/>
</dbReference>
<gene>
    <name evidence="3" type="ORF">CAL25_23640</name>
</gene>
<sequence>MAITFTRRQCLAALLASTAGAIAFTGTAAAQTNFPEKPVTLIVPFPAGGSTDRHLRIVAQEAGKVLGQPVVVENRPGAGGTLGTATMAMTAKPDGYTIALYTLGMLRMPYMQKTSWHPINDFTFITGLSGYTFGFTVRSDSPYKTFNEYIEAARKAPGKIDYGSTGVGSSPHLLIEELAINADVKLNHVPFKGNADMQQALLGGHVMAQSDATGWDTFVDSGKMRLLVTFGEKRTTRWPDVPTAQELGYKVVSVSPYGLAGPKGMDPKVVAKLHDAFKEALYSKPSMDVMQQLNQQPAYRNSADYKAWAESTFAKEKTLIEHLGLMAKQ</sequence>
<evidence type="ECO:0000256" key="1">
    <source>
        <dbReference type="ARBA" id="ARBA00006987"/>
    </source>
</evidence>
<dbReference type="Pfam" id="PF03401">
    <property type="entry name" value="TctC"/>
    <property type="match status" value="1"/>
</dbReference>
<evidence type="ECO:0008006" key="5">
    <source>
        <dbReference type="Google" id="ProtNLM"/>
    </source>
</evidence>
<organism evidence="3 4">
    <name type="scientific">Bordetella genomosp. 5</name>
    <dbReference type="NCBI Taxonomy" id="1395608"/>
    <lineage>
        <taxon>Bacteria</taxon>
        <taxon>Pseudomonadati</taxon>
        <taxon>Pseudomonadota</taxon>
        <taxon>Betaproteobacteria</taxon>
        <taxon>Burkholderiales</taxon>
        <taxon>Alcaligenaceae</taxon>
        <taxon>Bordetella</taxon>
    </lineage>
</organism>
<dbReference type="PROSITE" id="PS51318">
    <property type="entry name" value="TAT"/>
    <property type="match status" value="1"/>
</dbReference>
<dbReference type="InterPro" id="IPR005064">
    <property type="entry name" value="BUG"/>
</dbReference>
<evidence type="ECO:0000256" key="2">
    <source>
        <dbReference type="SAM" id="SignalP"/>
    </source>
</evidence>
<feature type="signal peptide" evidence="2">
    <location>
        <begin position="1"/>
        <end position="30"/>
    </location>
</feature>
<reference evidence="3 4" key="1">
    <citation type="submission" date="2017-05" db="EMBL/GenBank/DDBJ databases">
        <title>Complete and WGS of Bordetella genogroups.</title>
        <authorList>
            <person name="Spilker T."/>
            <person name="LiPuma J."/>
        </authorList>
    </citation>
    <scope>NUCLEOTIDE SEQUENCE [LARGE SCALE GENOMIC DNA]</scope>
    <source>
        <strain evidence="3 4">AU10456</strain>
    </source>
</reference>
<dbReference type="EMBL" id="NEVP01000017">
    <property type="protein sequence ID" value="OZI42698.1"/>
    <property type="molecule type" value="Genomic_DNA"/>
</dbReference>
<comment type="similarity">
    <text evidence="1">Belongs to the UPF0065 (bug) family.</text>
</comment>
<keyword evidence="4" id="KW-1185">Reference proteome</keyword>
<evidence type="ECO:0000313" key="3">
    <source>
        <dbReference type="EMBL" id="OZI42698.1"/>
    </source>
</evidence>